<reference evidence="3" key="1">
    <citation type="submission" date="2021-02" db="EMBL/GenBank/DDBJ databases">
        <authorList>
            <person name="Nowell W R."/>
        </authorList>
    </citation>
    <scope>NUCLEOTIDE SEQUENCE</scope>
</reference>
<dbReference type="OrthoDB" id="10047828at2759"/>
<evidence type="ECO:0000256" key="1">
    <source>
        <dbReference type="SAM" id="Phobius"/>
    </source>
</evidence>
<evidence type="ECO:0000313" key="4">
    <source>
        <dbReference type="EMBL" id="CAF3549026.1"/>
    </source>
</evidence>
<evidence type="ECO:0000313" key="5">
    <source>
        <dbReference type="EMBL" id="CAF3882277.1"/>
    </source>
</evidence>
<proteinExistence type="predicted"/>
<dbReference type="Proteomes" id="UP000663868">
    <property type="component" value="Unassembled WGS sequence"/>
</dbReference>
<evidence type="ECO:0000313" key="6">
    <source>
        <dbReference type="Proteomes" id="UP000663891"/>
    </source>
</evidence>
<feature type="transmembrane region" description="Helical" evidence="1">
    <location>
        <begin position="58"/>
        <end position="81"/>
    </location>
</feature>
<dbReference type="EMBL" id="CAJNOE010000133">
    <property type="protein sequence ID" value="CAF0958842.1"/>
    <property type="molecule type" value="Genomic_DNA"/>
</dbReference>
<keyword evidence="1" id="KW-1133">Transmembrane helix</keyword>
<comment type="caution">
    <text evidence="3">The sequence shown here is derived from an EMBL/GenBank/DDBJ whole genome shotgun (WGS) entry which is preliminary data.</text>
</comment>
<dbReference type="EMBL" id="CAJNON010000120">
    <property type="protein sequence ID" value="CAF0994482.1"/>
    <property type="molecule type" value="Genomic_DNA"/>
</dbReference>
<organism evidence="3 6">
    <name type="scientific">Adineta steineri</name>
    <dbReference type="NCBI Taxonomy" id="433720"/>
    <lineage>
        <taxon>Eukaryota</taxon>
        <taxon>Metazoa</taxon>
        <taxon>Spiralia</taxon>
        <taxon>Gnathifera</taxon>
        <taxon>Rotifera</taxon>
        <taxon>Eurotatoria</taxon>
        <taxon>Bdelloidea</taxon>
        <taxon>Adinetida</taxon>
        <taxon>Adinetidae</taxon>
        <taxon>Adineta</taxon>
    </lineage>
</organism>
<sequence length="169" mass="18141">MLFLGGRTRNITTSGRGLHDESHTQKVGHSCIIGGCLSVTTGLILIIIGVISEVRNTTFIGVGVISLGVGFFLTTLVCFYAKLDICYNNWAYRTRITPAHIETPQPAPAGAITTSPFVPSVLTTEKQQTLMPDENLSPTTVVSHAEIHKILAAPSIKTTSMTFNSDNVP</sequence>
<dbReference type="Proteomes" id="UP000663860">
    <property type="component" value="Unassembled WGS sequence"/>
</dbReference>
<evidence type="ECO:0000313" key="2">
    <source>
        <dbReference type="EMBL" id="CAF0958842.1"/>
    </source>
</evidence>
<dbReference type="EMBL" id="CAJOBB010000077">
    <property type="protein sequence ID" value="CAF3549026.1"/>
    <property type="molecule type" value="Genomic_DNA"/>
</dbReference>
<dbReference type="AlphaFoldDB" id="A0A814G8M6"/>
<dbReference type="EMBL" id="CAJOAY010001751">
    <property type="protein sequence ID" value="CAF3882277.1"/>
    <property type="molecule type" value="Genomic_DNA"/>
</dbReference>
<dbReference type="Proteomes" id="UP000663891">
    <property type="component" value="Unassembled WGS sequence"/>
</dbReference>
<protein>
    <submittedName>
        <fullName evidence="3">Uncharacterized protein</fullName>
    </submittedName>
</protein>
<name>A0A814G8M6_9BILA</name>
<keyword evidence="1" id="KW-0472">Membrane</keyword>
<feature type="transmembrane region" description="Helical" evidence="1">
    <location>
        <begin position="31"/>
        <end position="52"/>
    </location>
</feature>
<accession>A0A814G8M6</accession>
<evidence type="ECO:0000313" key="3">
    <source>
        <dbReference type="EMBL" id="CAF0994482.1"/>
    </source>
</evidence>
<keyword evidence="1" id="KW-0812">Transmembrane</keyword>
<gene>
    <name evidence="2" type="ORF">IZO911_LOCUS15426</name>
    <name evidence="4" type="ORF">KXQ929_LOCUS2554</name>
    <name evidence="5" type="ORF">OKA104_LOCUS23201</name>
    <name evidence="3" type="ORF">VCS650_LOCUS14382</name>
</gene>
<dbReference type="Proteomes" id="UP000663881">
    <property type="component" value="Unassembled WGS sequence"/>
</dbReference>